<dbReference type="InterPro" id="IPR036390">
    <property type="entry name" value="WH_DNA-bd_sf"/>
</dbReference>
<accession>A0ABU7RJ20</accession>
<sequence>MKQHLQIGYYLKKLDNLLTEGIRRIHESVNITRLQWQLLNTVYVLEQANRSNLYAALEEFADKETVDKAIQELKSRNLLEETNLLILTDQGKVLHNTCLKRQEAFRRRVMQQISDEEYLQVLRVLEKMIINLEE</sequence>
<evidence type="ECO:0000313" key="2">
    <source>
        <dbReference type="Proteomes" id="UP001357452"/>
    </source>
</evidence>
<organism evidence="1 2">
    <name type="scientific">Niabella digestorum</name>
    <dbReference type="NCBI Taxonomy" id="3117701"/>
    <lineage>
        <taxon>Bacteria</taxon>
        <taxon>Pseudomonadati</taxon>
        <taxon>Bacteroidota</taxon>
        <taxon>Chitinophagia</taxon>
        <taxon>Chitinophagales</taxon>
        <taxon>Chitinophagaceae</taxon>
        <taxon>Niabella</taxon>
    </lineage>
</organism>
<dbReference type="RefSeq" id="WP_330975400.1">
    <property type="nucleotide sequence ID" value="NZ_JAZGLY010000007.1"/>
</dbReference>
<proteinExistence type="predicted"/>
<dbReference type="EMBL" id="JAZGLY010000007">
    <property type="protein sequence ID" value="MEE6187995.1"/>
    <property type="molecule type" value="Genomic_DNA"/>
</dbReference>
<keyword evidence="2" id="KW-1185">Reference proteome</keyword>
<dbReference type="SUPFAM" id="SSF46785">
    <property type="entry name" value="Winged helix' DNA-binding domain"/>
    <property type="match status" value="1"/>
</dbReference>
<evidence type="ECO:0008006" key="3">
    <source>
        <dbReference type="Google" id="ProtNLM"/>
    </source>
</evidence>
<name>A0ABU7RJ20_9BACT</name>
<evidence type="ECO:0000313" key="1">
    <source>
        <dbReference type="EMBL" id="MEE6187995.1"/>
    </source>
</evidence>
<dbReference type="Gene3D" id="1.10.10.10">
    <property type="entry name" value="Winged helix-like DNA-binding domain superfamily/Winged helix DNA-binding domain"/>
    <property type="match status" value="1"/>
</dbReference>
<comment type="caution">
    <text evidence="1">The sequence shown here is derived from an EMBL/GenBank/DDBJ whole genome shotgun (WGS) entry which is preliminary data.</text>
</comment>
<reference evidence="1 2" key="1">
    <citation type="submission" date="2024-01" db="EMBL/GenBank/DDBJ databases">
        <title>Niabella digestum sp. nov., isolated from waste digestion system.</title>
        <authorList>
            <person name="Zhang L."/>
        </authorList>
    </citation>
    <scope>NUCLEOTIDE SEQUENCE [LARGE SCALE GENOMIC DNA]</scope>
    <source>
        <strain evidence="1 2">A18</strain>
    </source>
</reference>
<gene>
    <name evidence="1" type="ORF">V2H41_12000</name>
</gene>
<dbReference type="Proteomes" id="UP001357452">
    <property type="component" value="Unassembled WGS sequence"/>
</dbReference>
<protein>
    <recommendedName>
        <fullName evidence="3">MarR family transcriptional regulator</fullName>
    </recommendedName>
</protein>
<dbReference type="InterPro" id="IPR036388">
    <property type="entry name" value="WH-like_DNA-bd_sf"/>
</dbReference>